<dbReference type="Proteomes" id="UP000051679">
    <property type="component" value="Unassembled WGS sequence"/>
</dbReference>
<dbReference type="OrthoDB" id="9910525at2"/>
<name>A0A0R1ZP97_9LACO</name>
<dbReference type="RefSeq" id="WP_056975341.1">
    <property type="nucleotide sequence ID" value="NZ_AYYO01000005.1"/>
</dbReference>
<proteinExistence type="predicted"/>
<keyword evidence="2" id="KW-1185">Reference proteome</keyword>
<sequence>MDFVLQTVIGGEHVWFWWNRGGLHTSNDGVMATVVRAAQAVDADLRFGNDAYWLLRATYNCVVTLAPTTEFLGPLAQLDENAN</sequence>
<dbReference type="AlphaFoldDB" id="A0A0R1ZP97"/>
<dbReference type="EMBL" id="AYYO01000005">
    <property type="protein sequence ID" value="KRM56367.1"/>
    <property type="molecule type" value="Genomic_DNA"/>
</dbReference>
<evidence type="ECO:0000313" key="2">
    <source>
        <dbReference type="Proteomes" id="UP000051679"/>
    </source>
</evidence>
<dbReference type="PATRIC" id="fig|1291052.5.peg.52"/>
<evidence type="ECO:0000313" key="1">
    <source>
        <dbReference type="EMBL" id="KRM56367.1"/>
    </source>
</evidence>
<gene>
    <name evidence="1" type="ORF">FC18_GL000050</name>
</gene>
<reference evidence="1 2" key="1">
    <citation type="journal article" date="2015" name="Genome Announc.">
        <title>Expanding the biotechnology potential of lactobacilli through comparative genomics of 213 strains and associated genera.</title>
        <authorList>
            <person name="Sun Z."/>
            <person name="Harris H.M."/>
            <person name="McCann A."/>
            <person name="Guo C."/>
            <person name="Argimon S."/>
            <person name="Zhang W."/>
            <person name="Yang X."/>
            <person name="Jeffery I.B."/>
            <person name="Cooney J.C."/>
            <person name="Kagawa T.F."/>
            <person name="Liu W."/>
            <person name="Song Y."/>
            <person name="Salvetti E."/>
            <person name="Wrobel A."/>
            <person name="Rasinkangas P."/>
            <person name="Parkhill J."/>
            <person name="Rea M.C."/>
            <person name="O'Sullivan O."/>
            <person name="Ritari J."/>
            <person name="Douillard F.P."/>
            <person name="Paul Ross R."/>
            <person name="Yang R."/>
            <person name="Briner A.E."/>
            <person name="Felis G.E."/>
            <person name="de Vos W.M."/>
            <person name="Barrangou R."/>
            <person name="Klaenhammer T.R."/>
            <person name="Caufield P.W."/>
            <person name="Cui Y."/>
            <person name="Zhang H."/>
            <person name="O'Toole P.W."/>
        </authorList>
    </citation>
    <scope>NUCLEOTIDE SEQUENCE [LARGE SCALE GENOMIC DNA]</scope>
    <source>
        <strain evidence="1 2">DSM 20505</strain>
    </source>
</reference>
<dbReference type="STRING" id="1291052.FC18_GL000050"/>
<comment type="caution">
    <text evidence="1">The sequence shown here is derived from an EMBL/GenBank/DDBJ whole genome shotgun (WGS) entry which is preliminary data.</text>
</comment>
<accession>A0A0R1ZP97</accession>
<protein>
    <submittedName>
        <fullName evidence="1">Uncharacterized protein</fullName>
    </submittedName>
</protein>
<organism evidence="1 2">
    <name type="scientific">Lacticaseibacillus sharpeae JCM 1186 = DSM 20505</name>
    <dbReference type="NCBI Taxonomy" id="1291052"/>
    <lineage>
        <taxon>Bacteria</taxon>
        <taxon>Bacillati</taxon>
        <taxon>Bacillota</taxon>
        <taxon>Bacilli</taxon>
        <taxon>Lactobacillales</taxon>
        <taxon>Lactobacillaceae</taxon>
        <taxon>Lacticaseibacillus</taxon>
    </lineage>
</organism>